<feature type="transmembrane region" description="Helical" evidence="1">
    <location>
        <begin position="73"/>
        <end position="90"/>
    </location>
</feature>
<evidence type="ECO:0000256" key="1">
    <source>
        <dbReference type="SAM" id="Phobius"/>
    </source>
</evidence>
<evidence type="ECO:0000313" key="2">
    <source>
        <dbReference type="EMBL" id="QHT16098.1"/>
    </source>
</evidence>
<dbReference type="AlphaFoldDB" id="A0A6C0DGP2"/>
<protein>
    <submittedName>
        <fullName evidence="2">Uncharacterized protein</fullName>
    </submittedName>
</protein>
<name>A0A6C0DGP2_9ZZZZ</name>
<keyword evidence="1" id="KW-0812">Transmembrane</keyword>
<feature type="transmembrane region" description="Helical" evidence="1">
    <location>
        <begin position="31"/>
        <end position="53"/>
    </location>
</feature>
<organism evidence="2">
    <name type="scientific">viral metagenome</name>
    <dbReference type="NCBI Taxonomy" id="1070528"/>
    <lineage>
        <taxon>unclassified sequences</taxon>
        <taxon>metagenomes</taxon>
        <taxon>organismal metagenomes</taxon>
    </lineage>
</organism>
<sequence>MENVNNKLLISFLITLIEVTFEFLSFNFNNYIYSVLALVLTILSLVFLIYIWYCCSEGFDDTLTKLLNHLISINAFALVTSVFIILYFVLTKYSKMDNILFYISSAFFCLQIVLLLLLTIINRNSGPLQTLFWVVCTSLAIILFFAAYFTLLYIKYFYNPNQTIKQLNN</sequence>
<reference evidence="2" key="1">
    <citation type="journal article" date="2020" name="Nature">
        <title>Giant virus diversity and host interactions through global metagenomics.</title>
        <authorList>
            <person name="Schulz F."/>
            <person name="Roux S."/>
            <person name="Paez-Espino D."/>
            <person name="Jungbluth S."/>
            <person name="Walsh D.A."/>
            <person name="Denef V.J."/>
            <person name="McMahon K.D."/>
            <person name="Konstantinidis K.T."/>
            <person name="Eloe-Fadrosh E.A."/>
            <person name="Kyrpides N.C."/>
            <person name="Woyke T."/>
        </authorList>
    </citation>
    <scope>NUCLEOTIDE SEQUENCE</scope>
    <source>
        <strain evidence="2">GVMAG-M-3300023174-182</strain>
    </source>
</reference>
<keyword evidence="1" id="KW-1133">Transmembrane helix</keyword>
<keyword evidence="1" id="KW-0472">Membrane</keyword>
<feature type="transmembrane region" description="Helical" evidence="1">
    <location>
        <begin position="132"/>
        <end position="154"/>
    </location>
</feature>
<proteinExistence type="predicted"/>
<feature type="transmembrane region" description="Helical" evidence="1">
    <location>
        <begin position="99"/>
        <end position="120"/>
    </location>
</feature>
<dbReference type="EMBL" id="MN739615">
    <property type="protein sequence ID" value="QHT16098.1"/>
    <property type="molecule type" value="Genomic_DNA"/>
</dbReference>
<accession>A0A6C0DGP2</accession>